<evidence type="ECO:0000256" key="10">
    <source>
        <dbReference type="ARBA" id="ARBA00055215"/>
    </source>
</evidence>
<evidence type="ECO:0000313" key="18">
    <source>
        <dbReference type="Proteomes" id="UP000663880"/>
    </source>
</evidence>
<keyword evidence="2 13" id="KW-0479">Metal-binding</keyword>
<proteinExistence type="inferred from homology"/>
<feature type="region of interest" description="Disordered" evidence="14">
    <location>
        <begin position="1"/>
        <end position="31"/>
    </location>
</feature>
<evidence type="ECO:0000256" key="4">
    <source>
        <dbReference type="ARBA" id="ARBA00022833"/>
    </source>
</evidence>
<dbReference type="GO" id="GO:0004879">
    <property type="term" value="F:nuclear receptor activity"/>
    <property type="evidence" value="ECO:0007669"/>
    <property type="project" value="TreeGrafter"/>
</dbReference>
<dbReference type="InterPro" id="IPR044101">
    <property type="entry name" value="NR_DBD_ROR"/>
</dbReference>
<dbReference type="SUPFAM" id="SSF48508">
    <property type="entry name" value="Nuclear receptor ligand-binding domain"/>
    <property type="match status" value="1"/>
</dbReference>
<evidence type="ECO:0000256" key="5">
    <source>
        <dbReference type="ARBA" id="ARBA00023015"/>
    </source>
</evidence>
<comment type="similarity">
    <text evidence="13">Belongs to the nuclear hormone receptor family.</text>
</comment>
<dbReference type="InterPro" id="IPR001723">
    <property type="entry name" value="Nuclear_hrmn_rcpt"/>
</dbReference>
<evidence type="ECO:0000256" key="9">
    <source>
        <dbReference type="ARBA" id="ARBA00023242"/>
    </source>
</evidence>
<keyword evidence="9 13" id="KW-0539">Nucleus</keyword>
<dbReference type="GO" id="GO:0000978">
    <property type="term" value="F:RNA polymerase II cis-regulatory region sequence-specific DNA binding"/>
    <property type="evidence" value="ECO:0007669"/>
    <property type="project" value="TreeGrafter"/>
</dbReference>
<dbReference type="PANTHER" id="PTHR45805">
    <property type="entry name" value="NUCLEAR HORMONE RECEPTOR HR3-RELATED"/>
    <property type="match status" value="1"/>
</dbReference>
<name>A0A821WBY4_9NEOP</name>
<dbReference type="FunFam" id="3.30.50.10:FF:000003">
    <property type="entry name" value="Nuclear orphan receptor ROR-beta"/>
    <property type="match status" value="1"/>
</dbReference>
<reference evidence="17" key="1">
    <citation type="submission" date="2021-02" db="EMBL/GenBank/DDBJ databases">
        <authorList>
            <person name="Steward A R."/>
        </authorList>
    </citation>
    <scope>NUCLEOTIDE SEQUENCE</scope>
</reference>
<dbReference type="SUPFAM" id="SSF57716">
    <property type="entry name" value="Glucocorticoid receptor-like (DNA-binding domain)"/>
    <property type="match status" value="1"/>
</dbReference>
<dbReference type="SMART" id="SM00430">
    <property type="entry name" value="HOLI"/>
    <property type="match status" value="1"/>
</dbReference>
<gene>
    <name evidence="17" type="ORF">PMACD_LOCUS13147</name>
</gene>
<dbReference type="Gene3D" id="1.10.565.10">
    <property type="entry name" value="Retinoid X Receptor"/>
    <property type="match status" value="1"/>
</dbReference>
<dbReference type="AlphaFoldDB" id="A0A821WBY4"/>
<evidence type="ECO:0000256" key="7">
    <source>
        <dbReference type="ARBA" id="ARBA00023163"/>
    </source>
</evidence>
<keyword evidence="6 13" id="KW-0238">DNA-binding</keyword>
<evidence type="ECO:0000256" key="11">
    <source>
        <dbReference type="ARBA" id="ARBA00072676"/>
    </source>
</evidence>
<evidence type="ECO:0000256" key="2">
    <source>
        <dbReference type="ARBA" id="ARBA00022723"/>
    </source>
</evidence>
<feature type="region of interest" description="Disordered" evidence="14">
    <location>
        <begin position="201"/>
        <end position="223"/>
    </location>
</feature>
<sequence>MNNNQFHELFGSQWPPDQHGGHSSASTMLHQQGLPQGMQLKREPHEVQGMHMGMDITSGSVADSTSPPPNSEGMFGSSISGMFMDKKSANSIRAQIEIIPCKVCGDKSSGVHYGVITCEGCKGFFRRSQSTVVNYQCPRNKACVVDRVNRNRCQYCRLQKCLKLGMSRDAVKFGRMSKKQREKVQEEVKAVQLRTQIEAAPDSVYDSQRQTPSSSDQFHGHYNGYPGYGSPLSSYGYNNTAPTLTSNMSGLHQQPQQQYDVSADYVDSTTYEPKQTANFLETDFIGNAEGDLSKMLVKSLAEAHANTNPKLEYIHEMFRKPPDVPKLLFYNSMTYEEMWLDCADKLTAMIQNIIEFAKLIPGFMKLSQDDQILLLKSGSFELAIVRLSRLIDINREQVLYGDVVLPIRECVHARDPRDMALVSGIFDVAKSIARLKLTETELALYQSLVLLWPERHNVRGNSEIQCLFNMSMTAMRHEIETNHAPIKGDVTVLDTLLAKIPTFRELSLMHLEALCRFKAAHPHHSFPALYKELFSLDNVLDYTHQ</sequence>
<evidence type="ECO:0000313" key="17">
    <source>
        <dbReference type="EMBL" id="CAF4922426.1"/>
    </source>
</evidence>
<dbReference type="GO" id="GO:0005634">
    <property type="term" value="C:nucleus"/>
    <property type="evidence" value="ECO:0007669"/>
    <property type="project" value="UniProtKB-SubCell"/>
</dbReference>
<dbReference type="OrthoDB" id="8832025at2759"/>
<dbReference type="InterPro" id="IPR001628">
    <property type="entry name" value="Znf_hrmn_rcpt"/>
</dbReference>
<keyword evidence="18" id="KW-1185">Reference proteome</keyword>
<dbReference type="Pfam" id="PF00104">
    <property type="entry name" value="Hormone_recep"/>
    <property type="match status" value="1"/>
</dbReference>
<keyword evidence="4 13" id="KW-0862">Zinc</keyword>
<protein>
    <recommendedName>
        <fullName evidence="11">Probable nuclear hormone receptor HR3</fullName>
    </recommendedName>
    <alternativeName>
        <fullName evidence="12">Nuclear receptor subfamily 1 group F member 4</fullName>
    </alternativeName>
</protein>
<organism evidence="17 18">
    <name type="scientific">Pieris macdunnoughi</name>
    <dbReference type="NCBI Taxonomy" id="345717"/>
    <lineage>
        <taxon>Eukaryota</taxon>
        <taxon>Metazoa</taxon>
        <taxon>Ecdysozoa</taxon>
        <taxon>Arthropoda</taxon>
        <taxon>Hexapoda</taxon>
        <taxon>Insecta</taxon>
        <taxon>Pterygota</taxon>
        <taxon>Neoptera</taxon>
        <taxon>Endopterygota</taxon>
        <taxon>Lepidoptera</taxon>
        <taxon>Glossata</taxon>
        <taxon>Ditrysia</taxon>
        <taxon>Papilionoidea</taxon>
        <taxon>Pieridae</taxon>
        <taxon>Pierinae</taxon>
        <taxon>Pieris</taxon>
    </lineage>
</organism>
<keyword evidence="3 13" id="KW-0863">Zinc-finger</keyword>
<dbReference type="InterPro" id="IPR035500">
    <property type="entry name" value="NHR-like_dom_sf"/>
</dbReference>
<evidence type="ECO:0000256" key="3">
    <source>
        <dbReference type="ARBA" id="ARBA00022771"/>
    </source>
</evidence>
<evidence type="ECO:0000259" key="15">
    <source>
        <dbReference type="PROSITE" id="PS51030"/>
    </source>
</evidence>
<accession>A0A821WBY4</accession>
<feature type="compositionally biased region" description="Polar residues" evidence="14">
    <location>
        <begin position="205"/>
        <end position="217"/>
    </location>
</feature>
<evidence type="ECO:0000256" key="1">
    <source>
        <dbReference type="ARBA" id="ARBA00004123"/>
    </source>
</evidence>
<comment type="function">
    <text evidence="10">Putative receptor whose ligand is not yet known.</text>
</comment>
<dbReference type="CDD" id="cd06968">
    <property type="entry name" value="NR_DBD_ROR"/>
    <property type="match status" value="1"/>
</dbReference>
<dbReference type="InterPro" id="IPR013088">
    <property type="entry name" value="Znf_NHR/GATA"/>
</dbReference>
<dbReference type="InterPro" id="IPR000536">
    <property type="entry name" value="Nucl_hrmn_rcpt_lig-bd"/>
</dbReference>
<evidence type="ECO:0000256" key="14">
    <source>
        <dbReference type="SAM" id="MobiDB-lite"/>
    </source>
</evidence>
<evidence type="ECO:0000256" key="13">
    <source>
        <dbReference type="RuleBase" id="RU004334"/>
    </source>
</evidence>
<comment type="caution">
    <text evidence="17">The sequence shown here is derived from an EMBL/GenBank/DDBJ whole genome shotgun (WGS) entry which is preliminary data.</text>
</comment>
<evidence type="ECO:0000256" key="6">
    <source>
        <dbReference type="ARBA" id="ARBA00023125"/>
    </source>
</evidence>
<dbReference type="Proteomes" id="UP000663880">
    <property type="component" value="Unassembled WGS sequence"/>
</dbReference>
<keyword evidence="8 13" id="KW-0675">Receptor</keyword>
<keyword evidence="7 13" id="KW-0804">Transcription</keyword>
<dbReference type="SMART" id="SM00399">
    <property type="entry name" value="ZnF_C4"/>
    <property type="match status" value="1"/>
</dbReference>
<dbReference type="PROSITE" id="PS00031">
    <property type="entry name" value="NUCLEAR_REC_DBD_1"/>
    <property type="match status" value="1"/>
</dbReference>
<feature type="domain" description="NR LBD" evidence="16">
    <location>
        <begin position="292"/>
        <end position="536"/>
    </location>
</feature>
<comment type="subcellular location">
    <subcellularLocation>
        <location evidence="1 13">Nucleus</location>
    </subcellularLocation>
</comment>
<feature type="compositionally biased region" description="Polar residues" evidence="14">
    <location>
        <begin position="21"/>
        <end position="31"/>
    </location>
</feature>
<evidence type="ECO:0000256" key="8">
    <source>
        <dbReference type="ARBA" id="ARBA00023170"/>
    </source>
</evidence>
<dbReference type="PROSITE" id="PS51843">
    <property type="entry name" value="NR_LBD"/>
    <property type="match status" value="1"/>
</dbReference>
<evidence type="ECO:0000256" key="12">
    <source>
        <dbReference type="ARBA" id="ARBA00077334"/>
    </source>
</evidence>
<dbReference type="EMBL" id="CAJOBZ010000061">
    <property type="protein sequence ID" value="CAF4922426.1"/>
    <property type="molecule type" value="Genomic_DNA"/>
</dbReference>
<dbReference type="PANTHER" id="PTHR45805:SF2">
    <property type="entry name" value="NUCLEAR HORMONE RECEPTOR HR3-RELATED"/>
    <property type="match status" value="1"/>
</dbReference>
<evidence type="ECO:0000259" key="16">
    <source>
        <dbReference type="PROSITE" id="PS51843"/>
    </source>
</evidence>
<dbReference type="PRINTS" id="PR00047">
    <property type="entry name" value="STROIDFINGER"/>
</dbReference>
<dbReference type="PROSITE" id="PS51030">
    <property type="entry name" value="NUCLEAR_REC_DBD_2"/>
    <property type="match status" value="1"/>
</dbReference>
<dbReference type="Gene3D" id="3.30.50.10">
    <property type="entry name" value="Erythroid Transcription Factor GATA-1, subunit A"/>
    <property type="match status" value="1"/>
</dbReference>
<feature type="domain" description="Nuclear receptor" evidence="15">
    <location>
        <begin position="98"/>
        <end position="173"/>
    </location>
</feature>
<keyword evidence="5 13" id="KW-0805">Transcription regulation</keyword>
<dbReference type="PRINTS" id="PR00398">
    <property type="entry name" value="STRDHORMONER"/>
</dbReference>
<dbReference type="Pfam" id="PF00105">
    <property type="entry name" value="zf-C4"/>
    <property type="match status" value="1"/>
</dbReference>
<dbReference type="GO" id="GO:0008270">
    <property type="term" value="F:zinc ion binding"/>
    <property type="evidence" value="ECO:0007669"/>
    <property type="project" value="UniProtKB-KW"/>
</dbReference>